<dbReference type="PROSITE" id="PS51379">
    <property type="entry name" value="4FE4S_FER_2"/>
    <property type="match status" value="1"/>
</dbReference>
<evidence type="ECO:0000256" key="3">
    <source>
        <dbReference type="ARBA" id="ARBA00023014"/>
    </source>
</evidence>
<dbReference type="Pfam" id="PF00248">
    <property type="entry name" value="Aldo_ket_red"/>
    <property type="match status" value="1"/>
</dbReference>
<proteinExistence type="predicted"/>
<dbReference type="CDD" id="cd19100">
    <property type="entry name" value="AKR_unchar"/>
    <property type="match status" value="1"/>
</dbReference>
<evidence type="ECO:0000259" key="4">
    <source>
        <dbReference type="PROSITE" id="PS51379"/>
    </source>
</evidence>
<reference evidence="5 6" key="1">
    <citation type="journal article" date="2017" name="ISME J.">
        <title>Energy and carbon metabolisms in a deep terrestrial subsurface fluid microbial community.</title>
        <authorList>
            <person name="Momper L."/>
            <person name="Jungbluth S.P."/>
            <person name="Lee M.D."/>
            <person name="Amend J.P."/>
        </authorList>
    </citation>
    <scope>NUCLEOTIDE SEQUENCE [LARGE SCALE GENOMIC DNA]</scope>
    <source>
        <strain evidence="5">SURF_5</strain>
    </source>
</reference>
<dbReference type="GO" id="GO:0051536">
    <property type="term" value="F:iron-sulfur cluster binding"/>
    <property type="evidence" value="ECO:0007669"/>
    <property type="project" value="UniProtKB-KW"/>
</dbReference>
<dbReference type="Gene3D" id="3.20.20.100">
    <property type="entry name" value="NADP-dependent oxidoreductase domain"/>
    <property type="match status" value="1"/>
</dbReference>
<dbReference type="PANTHER" id="PTHR43312:SF1">
    <property type="entry name" value="NADP-DEPENDENT OXIDOREDUCTASE DOMAIN-CONTAINING PROTEIN"/>
    <property type="match status" value="1"/>
</dbReference>
<dbReference type="PROSITE" id="PS00198">
    <property type="entry name" value="4FE4S_FER_1"/>
    <property type="match status" value="1"/>
</dbReference>
<sequence>MKQIQLGKTGLRVSALGFGGIPIIRLDMVEAVEVVRHCYKSGITFFDTANVYGDSEKKIGEALEGVRENVVLATKTLARDAETAAEHISYSLENLRTDCIDLYQLHNIANDETLENVMAPGGAYEALTGARADGKIRHIGLSSHNISTAIKACRSGHFDTLQFPFNFIERDPADELFKVAAGMQMGIIGMKPLGGGLLERADLCFKFLQQYPNVVPIPGIQAKAELDEIIELYRNPKPLNEEDNKQIERIRAEVGIKFCHRCEYCMPCEKGVLIPSVFSFKSMYRRLAPGAAIAMAQAAMESVENCVECGECVEKCPYDLPIPDLLKENLALYHEYVKRQE</sequence>
<dbReference type="SUPFAM" id="SSF51430">
    <property type="entry name" value="NAD(P)-linked oxidoreductase"/>
    <property type="match status" value="1"/>
</dbReference>
<dbReference type="GO" id="GO:0046872">
    <property type="term" value="F:metal ion binding"/>
    <property type="evidence" value="ECO:0007669"/>
    <property type="project" value="UniProtKB-KW"/>
</dbReference>
<evidence type="ECO:0000313" key="6">
    <source>
        <dbReference type="Proteomes" id="UP000265882"/>
    </source>
</evidence>
<gene>
    <name evidence="5" type="ORF">C4520_13930</name>
</gene>
<name>A0A3A4NHB3_ABYX5</name>
<dbReference type="EMBL" id="QZKU01000098">
    <property type="protein sequence ID" value="RJP18689.1"/>
    <property type="molecule type" value="Genomic_DNA"/>
</dbReference>
<keyword evidence="2" id="KW-0408">Iron</keyword>
<keyword evidence="3" id="KW-0411">Iron-sulfur</keyword>
<evidence type="ECO:0000313" key="5">
    <source>
        <dbReference type="EMBL" id="RJP18689.1"/>
    </source>
</evidence>
<feature type="domain" description="4Fe-4S ferredoxin-type" evidence="4">
    <location>
        <begin position="296"/>
        <end position="326"/>
    </location>
</feature>
<accession>A0A3A4NHB3</accession>
<dbReference type="Proteomes" id="UP000265882">
    <property type="component" value="Unassembled WGS sequence"/>
</dbReference>
<dbReference type="AlphaFoldDB" id="A0A3A4NHB3"/>
<dbReference type="Pfam" id="PF13534">
    <property type="entry name" value="Fer4_17"/>
    <property type="match status" value="1"/>
</dbReference>
<dbReference type="InterPro" id="IPR053135">
    <property type="entry name" value="AKR2_Oxidoreductase"/>
</dbReference>
<dbReference type="InterPro" id="IPR023210">
    <property type="entry name" value="NADP_OxRdtase_dom"/>
</dbReference>
<evidence type="ECO:0000256" key="2">
    <source>
        <dbReference type="ARBA" id="ARBA00023004"/>
    </source>
</evidence>
<comment type="caution">
    <text evidence="5">The sequence shown here is derived from an EMBL/GenBank/DDBJ whole genome shotgun (WGS) entry which is preliminary data.</text>
</comment>
<dbReference type="InterPro" id="IPR017896">
    <property type="entry name" value="4Fe4S_Fe-S-bd"/>
</dbReference>
<dbReference type="InterPro" id="IPR017900">
    <property type="entry name" value="4Fe4S_Fe_S_CS"/>
</dbReference>
<dbReference type="SUPFAM" id="SSF46548">
    <property type="entry name" value="alpha-helical ferredoxin"/>
    <property type="match status" value="1"/>
</dbReference>
<protein>
    <submittedName>
        <fullName evidence="5">Aldo/keto reductase</fullName>
    </submittedName>
</protein>
<keyword evidence="1" id="KW-0479">Metal-binding</keyword>
<dbReference type="InterPro" id="IPR036812">
    <property type="entry name" value="NAD(P)_OxRdtase_dom_sf"/>
</dbReference>
<dbReference type="PANTHER" id="PTHR43312">
    <property type="entry name" value="D-THREO-ALDOSE 1-DEHYDROGENASE"/>
    <property type="match status" value="1"/>
</dbReference>
<evidence type="ECO:0000256" key="1">
    <source>
        <dbReference type="ARBA" id="ARBA00022723"/>
    </source>
</evidence>
<organism evidence="5 6">
    <name type="scientific">Abyssobacteria bacterium (strain SURF_5)</name>
    <dbReference type="NCBI Taxonomy" id="2093360"/>
    <lineage>
        <taxon>Bacteria</taxon>
        <taxon>Pseudomonadati</taxon>
        <taxon>Candidatus Hydrogenedentota</taxon>
        <taxon>Candidatus Abyssobacteria</taxon>
    </lineage>
</organism>